<reference evidence="2 3" key="1">
    <citation type="submission" date="2023-01" db="EMBL/GenBank/DDBJ databases">
        <title>Complete genome sequence of Muricauda aquimarina strain IFOP_LL357.</title>
        <authorList>
            <person name="Gajardo G."/>
            <person name="Ueki S."/>
            <person name="Maruyama F."/>
        </authorList>
    </citation>
    <scope>NUCLEOTIDE SEQUENCE [LARGE SCALE GENOMIC DNA]</scope>
    <source>
        <strain evidence="2 3">IFOP_LL357</strain>
    </source>
</reference>
<feature type="transmembrane region" description="Helical" evidence="1">
    <location>
        <begin position="107"/>
        <end position="126"/>
    </location>
</feature>
<feature type="transmembrane region" description="Helical" evidence="1">
    <location>
        <begin position="132"/>
        <end position="152"/>
    </location>
</feature>
<feature type="transmembrane region" description="Helical" evidence="1">
    <location>
        <begin position="27"/>
        <end position="50"/>
    </location>
</feature>
<keyword evidence="1" id="KW-0812">Transmembrane</keyword>
<dbReference type="EMBL" id="AP027268">
    <property type="protein sequence ID" value="BDW93142.1"/>
    <property type="molecule type" value="Genomic_DNA"/>
</dbReference>
<dbReference type="Proteomes" id="UP001330184">
    <property type="component" value="Chromosome"/>
</dbReference>
<protein>
    <submittedName>
        <fullName evidence="2">Uncharacterized protein</fullName>
    </submittedName>
</protein>
<evidence type="ECO:0000313" key="2">
    <source>
        <dbReference type="EMBL" id="BDW93142.1"/>
    </source>
</evidence>
<sequence length="161" mass="17795">MFVSIPIALQAKFYTLIKSKMRKTGIVLLYVSSILMFIGGLGDQFITHYLDVHLNYLGNPEDSELFRKAESLSMLMLHSAGGGLMSAGTSMFALTHFGIRKKLSWSTWTYLFVALIAQGINGYGMYSAGSHFWYPIIVLVLAILGILLTLLFSTTNGQGKN</sequence>
<dbReference type="AlphaFoldDB" id="A0AA48HBP1"/>
<keyword evidence="1" id="KW-0472">Membrane</keyword>
<keyword evidence="3" id="KW-1185">Reference proteome</keyword>
<evidence type="ECO:0000256" key="1">
    <source>
        <dbReference type="SAM" id="Phobius"/>
    </source>
</evidence>
<organism evidence="2 3">
    <name type="scientific">Flagellimonas marinaquae</name>
    <dbReference type="NCBI Taxonomy" id="254955"/>
    <lineage>
        <taxon>Bacteria</taxon>
        <taxon>Pseudomonadati</taxon>
        <taxon>Bacteroidota</taxon>
        <taxon>Flavobacteriia</taxon>
        <taxon>Flavobacteriales</taxon>
        <taxon>Flavobacteriaceae</taxon>
        <taxon>Flagellimonas</taxon>
    </lineage>
</organism>
<feature type="transmembrane region" description="Helical" evidence="1">
    <location>
        <begin position="75"/>
        <end position="95"/>
    </location>
</feature>
<name>A0AA48HBP1_9FLAO</name>
<keyword evidence="1" id="KW-1133">Transmembrane helix</keyword>
<proteinExistence type="predicted"/>
<evidence type="ECO:0000313" key="3">
    <source>
        <dbReference type="Proteomes" id="UP001330184"/>
    </source>
</evidence>
<accession>A0AA48HBP1</accession>
<gene>
    <name evidence="2" type="ORF">MACH07_19740</name>
</gene>